<protein>
    <submittedName>
        <fullName evidence="2">Uncharacterized protein</fullName>
    </submittedName>
</protein>
<evidence type="ECO:0000256" key="1">
    <source>
        <dbReference type="SAM" id="MobiDB-lite"/>
    </source>
</evidence>
<gene>
    <name evidence="2" type="ORF">Hypma_013999</name>
</gene>
<dbReference type="AlphaFoldDB" id="A0A369KG71"/>
<accession>A0A369KG71</accession>
<evidence type="ECO:0000313" key="2">
    <source>
        <dbReference type="EMBL" id="RDB29906.1"/>
    </source>
</evidence>
<organism evidence="2 3">
    <name type="scientific">Hypsizygus marmoreus</name>
    <name type="common">White beech mushroom</name>
    <name type="synonym">Agaricus marmoreus</name>
    <dbReference type="NCBI Taxonomy" id="39966"/>
    <lineage>
        <taxon>Eukaryota</taxon>
        <taxon>Fungi</taxon>
        <taxon>Dikarya</taxon>
        <taxon>Basidiomycota</taxon>
        <taxon>Agaricomycotina</taxon>
        <taxon>Agaricomycetes</taxon>
        <taxon>Agaricomycetidae</taxon>
        <taxon>Agaricales</taxon>
        <taxon>Tricholomatineae</taxon>
        <taxon>Lyophyllaceae</taxon>
        <taxon>Hypsizygus</taxon>
    </lineage>
</organism>
<keyword evidence="3" id="KW-1185">Reference proteome</keyword>
<dbReference type="InParanoid" id="A0A369KG71"/>
<feature type="region of interest" description="Disordered" evidence="1">
    <location>
        <begin position="424"/>
        <end position="463"/>
    </location>
</feature>
<feature type="region of interest" description="Disordered" evidence="1">
    <location>
        <begin position="479"/>
        <end position="513"/>
    </location>
</feature>
<dbReference type="Proteomes" id="UP000076154">
    <property type="component" value="Unassembled WGS sequence"/>
</dbReference>
<reference evidence="2" key="1">
    <citation type="submission" date="2018-04" db="EMBL/GenBank/DDBJ databases">
        <title>Whole genome sequencing of Hypsizygus marmoreus.</title>
        <authorList>
            <person name="Choi I.-G."/>
            <person name="Min B."/>
            <person name="Kim J.-G."/>
            <person name="Kim S."/>
            <person name="Oh Y.-L."/>
            <person name="Kong W.-S."/>
            <person name="Park H."/>
            <person name="Jeong J."/>
            <person name="Song E.-S."/>
        </authorList>
    </citation>
    <scope>NUCLEOTIDE SEQUENCE [LARGE SCALE GENOMIC DNA]</scope>
    <source>
        <strain evidence="2">51987-8</strain>
    </source>
</reference>
<sequence length="513" mass="56271">TPRIEISPSRFHLVSQNLEKLGALPISQYIHKFPVRHDTNDGVRVSENNDTTTKTDAVAWTLSIPSADSAKTANLNETATSTKVSRDIGTVALPPRPPNEEDARVLEIEIACVGKATPRWISYHSRPESIQVLQWGAALHIPAASHSGQVYSTGMNFSNKAEAKAACAALAITQGVLTYIQHAKSLVPPTPNPQPPAALTLQEFYESLPRPFPENIGNKTAAGIQAPQRINFLVNSIGVNRLKSNLYYETDPNTHLIGCLLRLTRTDRENDSMAYFVAPLFRANADARSAVSLLAMAQGIMAYARAAEDTEMPAMKRLYEVLLNELRVEHLKQNRTAAWEVFQCTFHSPLNSFGCTMVVNIGTVEAPNQRTYAVGPRYRSKSDAKAAAMCLAGEQGVIEFVKFGGEPPPPGYMMFWEVAQANDKKKHGTGTAAGVKRKERNWDEEGKEKKDDDAAEAKAKKVQARNIRRRANWALAALERNQSTPALDGDVPTGTPGPLDIELPPAMQSEEHD</sequence>
<dbReference type="STRING" id="39966.A0A369KG71"/>
<dbReference type="EMBL" id="LUEZ02000009">
    <property type="protein sequence ID" value="RDB29906.1"/>
    <property type="molecule type" value="Genomic_DNA"/>
</dbReference>
<proteinExistence type="predicted"/>
<dbReference type="OrthoDB" id="3254160at2759"/>
<comment type="caution">
    <text evidence="2">The sequence shown here is derived from an EMBL/GenBank/DDBJ whole genome shotgun (WGS) entry which is preliminary data.</text>
</comment>
<feature type="non-terminal residue" evidence="2">
    <location>
        <position position="1"/>
    </location>
</feature>
<evidence type="ECO:0000313" key="3">
    <source>
        <dbReference type="Proteomes" id="UP000076154"/>
    </source>
</evidence>
<name>A0A369KG71_HYPMA</name>
<feature type="compositionally biased region" description="Basic and acidic residues" evidence="1">
    <location>
        <begin position="440"/>
        <end position="459"/>
    </location>
</feature>